<dbReference type="PANTHER" id="PTHR44688">
    <property type="entry name" value="DNA-BINDING TRANSCRIPTIONAL ACTIVATOR DEVR_DOSR"/>
    <property type="match status" value="1"/>
</dbReference>
<keyword evidence="3" id="KW-0804">Transcription</keyword>
<gene>
    <name evidence="6" type="ORF">L6773_06565</name>
</gene>
<reference evidence="6" key="1">
    <citation type="submission" date="2022-01" db="EMBL/GenBank/DDBJ databases">
        <authorList>
            <person name="Wang Y."/>
        </authorList>
    </citation>
    <scope>NUCLEOTIDE SEQUENCE</scope>
    <source>
        <strain evidence="6">WB101</strain>
    </source>
</reference>
<dbReference type="EMBL" id="JAKLWS010000006">
    <property type="protein sequence ID" value="MCG2588222.1"/>
    <property type="molecule type" value="Genomic_DNA"/>
</dbReference>
<proteinExistence type="predicted"/>
<dbReference type="CDD" id="cd06170">
    <property type="entry name" value="LuxR_C_like"/>
    <property type="match status" value="1"/>
</dbReference>
<evidence type="ECO:0000256" key="2">
    <source>
        <dbReference type="ARBA" id="ARBA00023125"/>
    </source>
</evidence>
<name>A0ABS9KBJ7_9BACT</name>
<comment type="caution">
    <text evidence="6">The sequence shown here is derived from an EMBL/GenBank/DDBJ whole genome shotgun (WGS) entry which is preliminary data.</text>
</comment>
<evidence type="ECO:0000313" key="7">
    <source>
        <dbReference type="Proteomes" id="UP001165366"/>
    </source>
</evidence>
<feature type="region of interest" description="Disordered" evidence="4">
    <location>
        <begin position="1"/>
        <end position="23"/>
    </location>
</feature>
<organism evidence="6 7">
    <name type="scientific">Rhodohalobacter sulfatireducens</name>
    <dbReference type="NCBI Taxonomy" id="2911366"/>
    <lineage>
        <taxon>Bacteria</taxon>
        <taxon>Pseudomonadati</taxon>
        <taxon>Balneolota</taxon>
        <taxon>Balneolia</taxon>
        <taxon>Balneolales</taxon>
        <taxon>Balneolaceae</taxon>
        <taxon>Rhodohalobacter</taxon>
    </lineage>
</organism>
<feature type="domain" description="HTH luxR-type" evidence="5">
    <location>
        <begin position="27"/>
        <end position="91"/>
    </location>
</feature>
<keyword evidence="2" id="KW-0238">DNA-binding</keyword>
<dbReference type="PROSITE" id="PS50043">
    <property type="entry name" value="HTH_LUXR_2"/>
    <property type="match status" value="1"/>
</dbReference>
<keyword evidence="1" id="KW-0805">Transcription regulation</keyword>
<dbReference type="InterPro" id="IPR016032">
    <property type="entry name" value="Sig_transdc_resp-reg_C-effctor"/>
</dbReference>
<accession>A0ABS9KBJ7</accession>
<reference evidence="6" key="2">
    <citation type="submission" date="2024-05" db="EMBL/GenBank/DDBJ databases">
        <title>Rhodohalobacter halophilus gen. nov., sp. nov., a moderately halophilic member of the family Balneolaceae.</title>
        <authorList>
            <person name="Xia J."/>
        </authorList>
    </citation>
    <scope>NUCLEOTIDE SEQUENCE</scope>
    <source>
        <strain evidence="6">WB101</strain>
    </source>
</reference>
<dbReference type="InterPro" id="IPR000792">
    <property type="entry name" value="Tscrpt_reg_LuxR_C"/>
</dbReference>
<evidence type="ECO:0000313" key="6">
    <source>
        <dbReference type="EMBL" id="MCG2588222.1"/>
    </source>
</evidence>
<dbReference type="PANTHER" id="PTHR44688:SF16">
    <property type="entry name" value="DNA-BINDING TRANSCRIPTIONAL ACTIVATOR DEVR_DOSR"/>
    <property type="match status" value="1"/>
</dbReference>
<evidence type="ECO:0000256" key="3">
    <source>
        <dbReference type="ARBA" id="ARBA00023163"/>
    </source>
</evidence>
<dbReference type="Proteomes" id="UP001165366">
    <property type="component" value="Unassembled WGS sequence"/>
</dbReference>
<dbReference type="Gene3D" id="1.10.10.10">
    <property type="entry name" value="Winged helix-like DNA-binding domain superfamily/Winged helix DNA-binding domain"/>
    <property type="match status" value="1"/>
</dbReference>
<feature type="compositionally biased region" description="Polar residues" evidence="4">
    <location>
        <begin position="14"/>
        <end position="23"/>
    </location>
</feature>
<dbReference type="SMART" id="SM00421">
    <property type="entry name" value="HTH_LUXR"/>
    <property type="match status" value="1"/>
</dbReference>
<keyword evidence="7" id="KW-1185">Reference proteome</keyword>
<dbReference type="Pfam" id="PF00196">
    <property type="entry name" value="GerE"/>
    <property type="match status" value="1"/>
</dbReference>
<evidence type="ECO:0000256" key="4">
    <source>
        <dbReference type="SAM" id="MobiDB-lite"/>
    </source>
</evidence>
<evidence type="ECO:0000259" key="5">
    <source>
        <dbReference type="PROSITE" id="PS50043"/>
    </source>
</evidence>
<sequence length="91" mass="10641">MPTHQTEPHRERTTNQPTNQQSSPLTLLEAYKRLSRRECEVLGKIKEDKSCRQIADELFLSKKTVENHITNIGKKLKKNGSGRLRKWIRSQ</sequence>
<feature type="compositionally biased region" description="Basic and acidic residues" evidence="4">
    <location>
        <begin position="1"/>
        <end position="13"/>
    </location>
</feature>
<dbReference type="PRINTS" id="PR00038">
    <property type="entry name" value="HTHLUXR"/>
</dbReference>
<dbReference type="InterPro" id="IPR036388">
    <property type="entry name" value="WH-like_DNA-bd_sf"/>
</dbReference>
<evidence type="ECO:0000256" key="1">
    <source>
        <dbReference type="ARBA" id="ARBA00023015"/>
    </source>
</evidence>
<dbReference type="RefSeq" id="WP_237853065.1">
    <property type="nucleotide sequence ID" value="NZ_JAKLWS010000006.1"/>
</dbReference>
<dbReference type="SUPFAM" id="SSF46894">
    <property type="entry name" value="C-terminal effector domain of the bipartite response regulators"/>
    <property type="match status" value="1"/>
</dbReference>
<protein>
    <submittedName>
        <fullName evidence="6">LuxR family transcriptional regulator</fullName>
    </submittedName>
</protein>